<dbReference type="OrthoDB" id="103819at2759"/>
<dbReference type="GeneID" id="94827087"/>
<evidence type="ECO:0000313" key="2">
    <source>
        <dbReference type="Proteomes" id="UP000179807"/>
    </source>
</evidence>
<dbReference type="Proteomes" id="UP000179807">
    <property type="component" value="Unassembled WGS sequence"/>
</dbReference>
<dbReference type="AlphaFoldDB" id="A0A1J4K9K1"/>
<gene>
    <name evidence="1" type="ORF">TRFO_05249</name>
</gene>
<dbReference type="RefSeq" id="XP_068360728.1">
    <property type="nucleotide sequence ID" value="XM_068492383.1"/>
</dbReference>
<name>A0A1J4K9K1_9EUKA</name>
<reference evidence="1" key="1">
    <citation type="submission" date="2016-10" db="EMBL/GenBank/DDBJ databases">
        <authorList>
            <person name="Benchimol M."/>
            <person name="Almeida L.G."/>
            <person name="Vasconcelos A.T."/>
            <person name="Perreira-Neves A."/>
            <person name="Rosa I.A."/>
            <person name="Tasca T."/>
            <person name="Bogo M.R."/>
            <person name="de Souza W."/>
        </authorList>
    </citation>
    <scope>NUCLEOTIDE SEQUENCE [LARGE SCALE GENOMIC DNA]</scope>
    <source>
        <strain evidence="1">K</strain>
    </source>
</reference>
<dbReference type="EMBL" id="MLAK01000693">
    <property type="protein sequence ID" value="OHT07592.1"/>
    <property type="molecule type" value="Genomic_DNA"/>
</dbReference>
<organism evidence="1 2">
    <name type="scientific">Tritrichomonas foetus</name>
    <dbReference type="NCBI Taxonomy" id="1144522"/>
    <lineage>
        <taxon>Eukaryota</taxon>
        <taxon>Metamonada</taxon>
        <taxon>Parabasalia</taxon>
        <taxon>Tritrichomonadida</taxon>
        <taxon>Tritrichomonadidae</taxon>
        <taxon>Tritrichomonas</taxon>
    </lineage>
</organism>
<evidence type="ECO:0000313" key="1">
    <source>
        <dbReference type="EMBL" id="OHT07592.1"/>
    </source>
</evidence>
<accession>A0A1J4K9K1</accession>
<proteinExistence type="predicted"/>
<dbReference type="VEuPathDB" id="TrichDB:TRFO_05249"/>
<protein>
    <submittedName>
        <fullName evidence="1">Uncharacterized protein</fullName>
    </submittedName>
</protein>
<comment type="caution">
    <text evidence="1">The sequence shown here is derived from an EMBL/GenBank/DDBJ whole genome shotgun (WGS) entry which is preliminary data.</text>
</comment>
<sequence>MSSVQWNLDPLEVTNLDIIQISIIPEALDKHQSTNDKRLLALSHSLAYKRIPAFFLQKSPTYSSFPTENSVVMVFDLNRAFNPDDLFNWCEYHRWNWIVTGPFQDALYDDFQRALNVVSYYEFERLKPLYFSSFLLFPGSDSISDPFLYQKIPIRRETTLCIRTSMQGSLDFIIDYRQPVEAGSYILVPPYEHPFYVVSSSDVTISMRSIDKSIINIDIQSTLFVLITHPCVILSKFFVIESSTNKFPQNIPSKFDQDDYQMISNMNGNEEPGFDPVNFHDYTSEDIDNYLMSIFVENDTATSKTTEEIFETTVIEYPELTVDQILSQIVHDRAERKSILKCLGNGTLPSKRVPLNLAVSTFLSFFRFDFGFGDVKPPFHAQSLITGSTCTYERLGIPDILINHSGTLMSTPAASVVDQWEEQRYQPISGPKSGHFVVFCQSSIEASSARSFFVQFCNIYKQMNFGSLTPFPHDEAFHFVLYEEMPNTILSFFNKNPLSQFQQHPVLSFIVGPPIYDKHFLPPSIISYVRPELIQTSSESEMRTLAFVVYSRIRNLKPCPYGMIAISPKDIAILFFGYRYQPPFLLKRQQKSMTFHIAWDERTKMSAWIDDIGSILHVIPNTDFSRINGLLNDAKAMIGIEMKFTLSILAEGISADLHKEITDVFHDTLDNMTLFAVSPAPTVQVLFKEQFDDDAVIFAPNEQFLQSESGSEYIKPYSTCYVVAHTLPAYSISLYSNDVWKPGDSVVFEYAKQMSHLSWLSVKPGSEVRTISYPPHICALLRKTAAPVRRVSRYEFLRSLERI</sequence>
<keyword evidence="2" id="KW-1185">Reference proteome</keyword>